<dbReference type="InterPro" id="IPR021369">
    <property type="entry name" value="DUF2985"/>
</dbReference>
<keyword evidence="1" id="KW-0812">Transmembrane</keyword>
<evidence type="ECO:0000313" key="2">
    <source>
        <dbReference type="EMBL" id="OWP44593.1"/>
    </source>
</evidence>
<feature type="transmembrane region" description="Helical" evidence="1">
    <location>
        <begin position="46"/>
        <end position="65"/>
    </location>
</feature>
<keyword evidence="1" id="KW-1133">Transmembrane helix</keyword>
<reference evidence="2 3" key="1">
    <citation type="submission" date="2017-06" db="EMBL/GenBank/DDBJ databases">
        <title>Draft genome of Pseudomonas nitroreducens DF05.</title>
        <authorList>
            <person name="Iyer R."/>
        </authorList>
    </citation>
    <scope>NUCLEOTIDE SEQUENCE [LARGE SCALE GENOMIC DNA]</scope>
    <source>
        <strain evidence="2 3">DF05</strain>
    </source>
</reference>
<dbReference type="Proteomes" id="UP000198145">
    <property type="component" value="Unassembled WGS sequence"/>
</dbReference>
<dbReference type="PANTHER" id="PTHR35872">
    <property type="entry name" value="INTEGRAL MEMBRANE PROTEIN (AFU_ORTHOLOGUE AFUA_5G07110)"/>
    <property type="match status" value="1"/>
</dbReference>
<feature type="non-terminal residue" evidence="2">
    <location>
        <position position="90"/>
    </location>
</feature>
<dbReference type="AlphaFoldDB" id="A0A246F305"/>
<dbReference type="Pfam" id="PF11204">
    <property type="entry name" value="DUF2985"/>
    <property type="match status" value="1"/>
</dbReference>
<dbReference type="PANTHER" id="PTHR35872:SF1">
    <property type="entry name" value="ALPHA-L-RHAMNOSIDASE C"/>
    <property type="match status" value="1"/>
</dbReference>
<evidence type="ECO:0000313" key="3">
    <source>
        <dbReference type="Proteomes" id="UP000198145"/>
    </source>
</evidence>
<proteinExistence type="predicted"/>
<sequence length="90" mass="10382">MTIYGLNIVAWGAMLFFLLLDAAPAMDHPDKDSNDSPRKKWLEIDSQILNALFCVTGFGLAPWRFRDLWNLLQVRFGKNKKAMKRLAKQN</sequence>
<name>A0A246F305_PSENT</name>
<dbReference type="EMBL" id="NJBA01000074">
    <property type="protein sequence ID" value="OWP44593.1"/>
    <property type="molecule type" value="Genomic_DNA"/>
</dbReference>
<gene>
    <name evidence="2" type="ORF">CEG18_29200</name>
</gene>
<accession>A0A246F305</accession>
<protein>
    <submittedName>
        <fullName evidence="2">Uncharacterized protein</fullName>
    </submittedName>
</protein>
<organism evidence="2 3">
    <name type="scientific">Pseudomonas nitroreducens</name>
    <dbReference type="NCBI Taxonomy" id="46680"/>
    <lineage>
        <taxon>Bacteria</taxon>
        <taxon>Pseudomonadati</taxon>
        <taxon>Pseudomonadota</taxon>
        <taxon>Gammaproteobacteria</taxon>
        <taxon>Pseudomonadales</taxon>
        <taxon>Pseudomonadaceae</taxon>
        <taxon>Pseudomonas</taxon>
    </lineage>
</organism>
<evidence type="ECO:0000256" key="1">
    <source>
        <dbReference type="SAM" id="Phobius"/>
    </source>
</evidence>
<comment type="caution">
    <text evidence="2">The sequence shown here is derived from an EMBL/GenBank/DDBJ whole genome shotgun (WGS) entry which is preliminary data.</text>
</comment>
<keyword evidence="1" id="KW-0472">Membrane</keyword>